<organism evidence="1 2">
    <name type="scientific">Hygrophoropsis aurantiaca</name>
    <dbReference type="NCBI Taxonomy" id="72124"/>
    <lineage>
        <taxon>Eukaryota</taxon>
        <taxon>Fungi</taxon>
        <taxon>Dikarya</taxon>
        <taxon>Basidiomycota</taxon>
        <taxon>Agaricomycotina</taxon>
        <taxon>Agaricomycetes</taxon>
        <taxon>Agaricomycetidae</taxon>
        <taxon>Boletales</taxon>
        <taxon>Coniophorineae</taxon>
        <taxon>Hygrophoropsidaceae</taxon>
        <taxon>Hygrophoropsis</taxon>
    </lineage>
</organism>
<name>A0ACB8A1J6_9AGAM</name>
<dbReference type="Proteomes" id="UP000790377">
    <property type="component" value="Unassembled WGS sequence"/>
</dbReference>
<comment type="caution">
    <text evidence="1">The sequence shown here is derived from an EMBL/GenBank/DDBJ whole genome shotgun (WGS) entry which is preliminary data.</text>
</comment>
<dbReference type="EMBL" id="MU267970">
    <property type="protein sequence ID" value="KAH7906832.1"/>
    <property type="molecule type" value="Genomic_DNA"/>
</dbReference>
<sequence>MGNWVSSRAAKRRSDKIDHYIGDDSRKFRKDIKILLLGSSESGKSTIVKQMRIIHQNGFSRNELMSYRSTIFKNTVDSAQAIVYAMRKIGVDCVHPANRTNVERILDCQIDATDGCLFTAEIAQAIHELWQDPVIPKVLIHCSEFYLMDNAAYFFAEVLRIGAPAYVPTENDVLRALQKTTGITETRFNMGQLSVHMFDVGGQQSERKNWIHCFESVTSVIFCAALSEYDQVLLEEQKQNRMAESILLFESIINSQWFLQCPIILFLTKIDIFEAKLPNRPLEQYFPEYTGGADVNKATEYILWRFMQANRARLSIYPHLPQLTDTSNVRLIFTTVKETIIQNALKGSGIL</sequence>
<accession>A0ACB8A1J6</accession>
<keyword evidence="2" id="KW-1185">Reference proteome</keyword>
<evidence type="ECO:0000313" key="1">
    <source>
        <dbReference type="EMBL" id="KAH7906832.1"/>
    </source>
</evidence>
<gene>
    <name evidence="1" type="ORF">BJ138DRAFT_576823</name>
</gene>
<reference evidence="1" key="1">
    <citation type="journal article" date="2021" name="New Phytol.">
        <title>Evolutionary innovations through gain and loss of genes in the ectomycorrhizal Boletales.</title>
        <authorList>
            <person name="Wu G."/>
            <person name="Miyauchi S."/>
            <person name="Morin E."/>
            <person name="Kuo A."/>
            <person name="Drula E."/>
            <person name="Varga T."/>
            <person name="Kohler A."/>
            <person name="Feng B."/>
            <person name="Cao Y."/>
            <person name="Lipzen A."/>
            <person name="Daum C."/>
            <person name="Hundley H."/>
            <person name="Pangilinan J."/>
            <person name="Johnson J."/>
            <person name="Barry K."/>
            <person name="LaButti K."/>
            <person name="Ng V."/>
            <person name="Ahrendt S."/>
            <person name="Min B."/>
            <person name="Choi I.G."/>
            <person name="Park H."/>
            <person name="Plett J.M."/>
            <person name="Magnuson J."/>
            <person name="Spatafora J.W."/>
            <person name="Nagy L.G."/>
            <person name="Henrissat B."/>
            <person name="Grigoriev I.V."/>
            <person name="Yang Z.L."/>
            <person name="Xu J."/>
            <person name="Martin F.M."/>
        </authorList>
    </citation>
    <scope>NUCLEOTIDE SEQUENCE</scope>
    <source>
        <strain evidence="1">ATCC 28755</strain>
    </source>
</reference>
<proteinExistence type="predicted"/>
<protein>
    <submittedName>
        <fullName evidence="1">Guanine nucleotide binding protein, alpha subunit</fullName>
    </submittedName>
</protein>
<evidence type="ECO:0000313" key="2">
    <source>
        <dbReference type="Proteomes" id="UP000790377"/>
    </source>
</evidence>